<dbReference type="Pfam" id="PF26616">
    <property type="entry name" value="CorA-like"/>
    <property type="match status" value="1"/>
</dbReference>
<evidence type="ECO:0000256" key="3">
    <source>
        <dbReference type="ARBA" id="ARBA00022989"/>
    </source>
</evidence>
<dbReference type="Proteomes" id="UP000830671">
    <property type="component" value="Chromosome 3"/>
</dbReference>
<dbReference type="SUPFAM" id="SSF144083">
    <property type="entry name" value="Magnesium transport protein CorA, transmembrane region"/>
    <property type="match status" value="1"/>
</dbReference>
<dbReference type="KEGG" id="clup:CLUP02_06552"/>
<evidence type="ECO:0000313" key="7">
    <source>
        <dbReference type="EMBL" id="UQC81066.1"/>
    </source>
</evidence>
<evidence type="ECO:0000256" key="4">
    <source>
        <dbReference type="ARBA" id="ARBA00023136"/>
    </source>
</evidence>
<name>A0A9Q8WF81_9PEZI</name>
<evidence type="ECO:0000256" key="2">
    <source>
        <dbReference type="ARBA" id="ARBA00022692"/>
    </source>
</evidence>
<dbReference type="GeneID" id="73340561"/>
<evidence type="ECO:0000259" key="6">
    <source>
        <dbReference type="Pfam" id="PF26616"/>
    </source>
</evidence>
<comment type="subcellular location">
    <subcellularLocation>
        <location evidence="1">Membrane</location>
        <topology evidence="1">Multi-pass membrane protein</topology>
    </subcellularLocation>
</comment>
<reference evidence="7" key="1">
    <citation type="journal article" date="2021" name="Mol. Plant Microbe Interact.">
        <title>Complete Genome Sequence of the Plant-Pathogenic Fungus Colletotrichum lupini.</title>
        <authorList>
            <person name="Baroncelli R."/>
            <person name="Pensec F."/>
            <person name="Da Lio D."/>
            <person name="Boufleur T."/>
            <person name="Vicente I."/>
            <person name="Sarrocco S."/>
            <person name="Picot A."/>
            <person name="Baraldi E."/>
            <person name="Sukno S."/>
            <person name="Thon M."/>
            <person name="Le Floch G."/>
        </authorList>
    </citation>
    <scope>NUCLEOTIDE SEQUENCE</scope>
    <source>
        <strain evidence="7">IMI 504893</strain>
    </source>
</reference>
<organism evidence="7 8">
    <name type="scientific">Colletotrichum lupini</name>
    <dbReference type="NCBI Taxonomy" id="145971"/>
    <lineage>
        <taxon>Eukaryota</taxon>
        <taxon>Fungi</taxon>
        <taxon>Dikarya</taxon>
        <taxon>Ascomycota</taxon>
        <taxon>Pezizomycotina</taxon>
        <taxon>Sordariomycetes</taxon>
        <taxon>Hypocreomycetidae</taxon>
        <taxon>Glomerellales</taxon>
        <taxon>Glomerellaceae</taxon>
        <taxon>Colletotrichum</taxon>
        <taxon>Colletotrichum acutatum species complex</taxon>
    </lineage>
</organism>
<proteinExistence type="predicted"/>
<protein>
    <recommendedName>
        <fullName evidence="6">CorA-like transporter domain-containing protein</fullName>
    </recommendedName>
</protein>
<sequence>MTQRQQQVAQNVTSRYLKKARLQQLLEKIFPGHTDFEIEMRDDVWHFKAPKEVDAVCLFLLEAPLQRGKSCFGSPMLTRITGHDRPYLLHRRWPATSMAPTQQECFVEDVIEPIRICGVTRLPAEGGSDGEEERVAKVKHQQRAIANFDELSICLDDIQSRSEEHVHHFISICQRNSWRPLQITLPMFELVMEKLSLNSSLRDIVSCFYTRNMNVEEVFCMPYTERRKGSVVEVSYTIRYPEYKPEEDTWVIRQTGVYHRCDAASRQSLFVMINPTPNSQASDRAIEWLSGRNSAAGSETETHDHVWLHKLVFETYLPAWRFYIASMERQFLPLSYKTLINFIDEPTTMKPSHLTKLASLANRFQTISSILESSEETLSELSALCTHRLLLPKGSPVKNADNEVVQESASEFENFRRQCRAFSRTATDLHHRAQTTSQLLANTLSFREQLDSRKQNENMLRLNKSVVFITTLTLLYLPPSFIATFFGMNFFNMDTVTGKIVGSPMIWIYALCSVALTTLTFATYYTMREGSYLNAKILEMRDLDWRSVAAREVDLEDGVPTGSHKGSDEDMSAAVIANDVAGELVVFR</sequence>
<dbReference type="Gene3D" id="1.20.58.340">
    <property type="entry name" value="Magnesium transport protein CorA, transmembrane region"/>
    <property type="match status" value="1"/>
</dbReference>
<keyword evidence="2 5" id="KW-0812">Transmembrane</keyword>
<evidence type="ECO:0000313" key="8">
    <source>
        <dbReference type="Proteomes" id="UP000830671"/>
    </source>
</evidence>
<feature type="transmembrane region" description="Helical" evidence="5">
    <location>
        <begin position="506"/>
        <end position="527"/>
    </location>
</feature>
<dbReference type="AlphaFoldDB" id="A0A9Q8WF81"/>
<keyword evidence="8" id="KW-1185">Reference proteome</keyword>
<dbReference type="InterPro" id="IPR002523">
    <property type="entry name" value="MgTranspt_CorA/ZnTranspt_ZntB"/>
</dbReference>
<feature type="domain" description="CorA-like transporter" evidence="6">
    <location>
        <begin position="141"/>
        <end position="333"/>
    </location>
</feature>
<feature type="transmembrane region" description="Helical" evidence="5">
    <location>
        <begin position="466"/>
        <end position="486"/>
    </location>
</feature>
<dbReference type="RefSeq" id="XP_049142694.1">
    <property type="nucleotide sequence ID" value="XM_049285551.1"/>
</dbReference>
<evidence type="ECO:0000256" key="5">
    <source>
        <dbReference type="SAM" id="Phobius"/>
    </source>
</evidence>
<dbReference type="InterPro" id="IPR045863">
    <property type="entry name" value="CorA_TM1_TM2"/>
</dbReference>
<gene>
    <name evidence="7" type="ORF">CLUP02_06552</name>
</gene>
<evidence type="ECO:0000256" key="1">
    <source>
        <dbReference type="ARBA" id="ARBA00004141"/>
    </source>
</evidence>
<accession>A0A9Q8WF81</accession>
<dbReference type="EMBL" id="CP019475">
    <property type="protein sequence ID" value="UQC81066.1"/>
    <property type="molecule type" value="Genomic_DNA"/>
</dbReference>
<keyword evidence="3 5" id="KW-1133">Transmembrane helix</keyword>
<dbReference type="GO" id="GO:0046873">
    <property type="term" value="F:metal ion transmembrane transporter activity"/>
    <property type="evidence" value="ECO:0007669"/>
    <property type="project" value="InterPro"/>
</dbReference>
<keyword evidence="4 5" id="KW-0472">Membrane</keyword>
<dbReference type="GO" id="GO:0016020">
    <property type="term" value="C:membrane"/>
    <property type="evidence" value="ECO:0007669"/>
    <property type="project" value="UniProtKB-SubCell"/>
</dbReference>
<dbReference type="InterPro" id="IPR058257">
    <property type="entry name" value="CorA-like_dom"/>
</dbReference>
<dbReference type="Pfam" id="PF01544">
    <property type="entry name" value="CorA"/>
    <property type="match status" value="1"/>
</dbReference>